<keyword evidence="4 10" id="KW-0067">ATP-binding</keyword>
<dbReference type="PANTHER" id="PTHR48013:SF9">
    <property type="entry name" value="DUAL SPECIFICITY MITOGEN-ACTIVATED PROTEIN KINASE KINASE 5"/>
    <property type="match status" value="1"/>
</dbReference>
<evidence type="ECO:0000256" key="7">
    <source>
        <dbReference type="ARBA" id="ARBA00049014"/>
    </source>
</evidence>
<comment type="similarity">
    <text evidence="5">Belongs to the protein kinase superfamily. STE Ser/Thr protein kinase family. MAP kinase kinase subfamily.</text>
</comment>
<feature type="binding site" evidence="10">
    <location>
        <position position="88"/>
    </location>
    <ligand>
        <name>ATP</name>
        <dbReference type="ChEBI" id="CHEBI:30616"/>
    </ligand>
</feature>
<dbReference type="GO" id="GO:0005524">
    <property type="term" value="F:ATP binding"/>
    <property type="evidence" value="ECO:0007669"/>
    <property type="project" value="UniProtKB-UniRule"/>
</dbReference>
<evidence type="ECO:0000256" key="2">
    <source>
        <dbReference type="ARBA" id="ARBA00022741"/>
    </source>
</evidence>
<evidence type="ECO:0000313" key="13">
    <source>
        <dbReference type="Proteomes" id="UP001515480"/>
    </source>
</evidence>
<evidence type="ECO:0000256" key="9">
    <source>
        <dbReference type="ARBA" id="ARBA00051693"/>
    </source>
</evidence>
<dbReference type="Proteomes" id="UP001515480">
    <property type="component" value="Unassembled WGS sequence"/>
</dbReference>
<evidence type="ECO:0000313" key="12">
    <source>
        <dbReference type="EMBL" id="KAL1496751.1"/>
    </source>
</evidence>
<dbReference type="PROSITE" id="PS50011">
    <property type="entry name" value="PROTEIN_KINASE_DOM"/>
    <property type="match status" value="1"/>
</dbReference>
<dbReference type="EC" id="2.7.12.2" evidence="6"/>
<feature type="domain" description="Protein kinase" evidence="11">
    <location>
        <begin position="59"/>
        <end position="323"/>
    </location>
</feature>
<evidence type="ECO:0000256" key="4">
    <source>
        <dbReference type="ARBA" id="ARBA00022840"/>
    </source>
</evidence>
<evidence type="ECO:0000256" key="5">
    <source>
        <dbReference type="ARBA" id="ARBA00038035"/>
    </source>
</evidence>
<name>A0AB34IDQ5_PRYPA</name>
<protein>
    <recommendedName>
        <fullName evidence="6">mitogen-activated protein kinase kinase</fullName>
        <ecNumber evidence="6">2.7.12.2</ecNumber>
    </recommendedName>
</protein>
<comment type="catalytic activity">
    <reaction evidence="9">
        <text>L-tyrosyl-[protein] + ATP = O-phospho-L-tyrosyl-[protein] + ADP + H(+)</text>
        <dbReference type="Rhea" id="RHEA:10596"/>
        <dbReference type="Rhea" id="RHEA-COMP:10136"/>
        <dbReference type="Rhea" id="RHEA-COMP:20101"/>
        <dbReference type="ChEBI" id="CHEBI:15378"/>
        <dbReference type="ChEBI" id="CHEBI:30616"/>
        <dbReference type="ChEBI" id="CHEBI:46858"/>
        <dbReference type="ChEBI" id="CHEBI:61978"/>
        <dbReference type="ChEBI" id="CHEBI:456216"/>
        <dbReference type="EC" id="2.7.12.2"/>
    </reaction>
</comment>
<dbReference type="InterPro" id="IPR011009">
    <property type="entry name" value="Kinase-like_dom_sf"/>
</dbReference>
<dbReference type="Gene3D" id="1.10.510.10">
    <property type="entry name" value="Transferase(Phosphotransferase) domain 1"/>
    <property type="match status" value="1"/>
</dbReference>
<gene>
    <name evidence="12" type="ORF">AB1Y20_014341</name>
</gene>
<comment type="caution">
    <text evidence="12">The sequence shown here is derived from an EMBL/GenBank/DDBJ whole genome shotgun (WGS) entry which is preliminary data.</text>
</comment>
<dbReference type="AlphaFoldDB" id="A0AB34IDQ5"/>
<evidence type="ECO:0000256" key="1">
    <source>
        <dbReference type="ARBA" id="ARBA00022679"/>
    </source>
</evidence>
<dbReference type="FunFam" id="1.10.510.10:FF:000571">
    <property type="entry name" value="Maternal embryonic leucine zipper kinase"/>
    <property type="match status" value="1"/>
</dbReference>
<evidence type="ECO:0000256" key="3">
    <source>
        <dbReference type="ARBA" id="ARBA00022777"/>
    </source>
</evidence>
<dbReference type="InterPro" id="IPR017441">
    <property type="entry name" value="Protein_kinase_ATP_BS"/>
</dbReference>
<organism evidence="12 13">
    <name type="scientific">Prymnesium parvum</name>
    <name type="common">Toxic golden alga</name>
    <dbReference type="NCBI Taxonomy" id="97485"/>
    <lineage>
        <taxon>Eukaryota</taxon>
        <taxon>Haptista</taxon>
        <taxon>Haptophyta</taxon>
        <taxon>Prymnesiophyceae</taxon>
        <taxon>Prymnesiales</taxon>
        <taxon>Prymnesiaceae</taxon>
        <taxon>Prymnesium</taxon>
    </lineage>
</organism>
<dbReference type="PROSITE" id="PS00107">
    <property type="entry name" value="PROTEIN_KINASE_ATP"/>
    <property type="match status" value="1"/>
</dbReference>
<keyword evidence="2 10" id="KW-0547">Nucleotide-binding</keyword>
<dbReference type="InterPro" id="IPR000719">
    <property type="entry name" value="Prot_kinase_dom"/>
</dbReference>
<comment type="catalytic activity">
    <reaction evidence="7">
        <text>L-seryl-[protein] + ATP = O-phospho-L-seryl-[protein] + ADP + H(+)</text>
        <dbReference type="Rhea" id="RHEA:17989"/>
        <dbReference type="Rhea" id="RHEA-COMP:9863"/>
        <dbReference type="Rhea" id="RHEA-COMP:11604"/>
        <dbReference type="ChEBI" id="CHEBI:15378"/>
        <dbReference type="ChEBI" id="CHEBI:29999"/>
        <dbReference type="ChEBI" id="CHEBI:30616"/>
        <dbReference type="ChEBI" id="CHEBI:83421"/>
        <dbReference type="ChEBI" id="CHEBI:456216"/>
        <dbReference type="EC" id="2.7.12.2"/>
    </reaction>
</comment>
<reference evidence="12 13" key="1">
    <citation type="journal article" date="2024" name="Science">
        <title>Giant polyketide synthase enzymes in the biosynthesis of giant marine polyether toxins.</title>
        <authorList>
            <person name="Fallon T.R."/>
            <person name="Shende V.V."/>
            <person name="Wierzbicki I.H."/>
            <person name="Pendleton A.L."/>
            <person name="Watervoot N.F."/>
            <person name="Auber R.P."/>
            <person name="Gonzalez D.J."/>
            <person name="Wisecaver J.H."/>
            <person name="Moore B.S."/>
        </authorList>
    </citation>
    <scope>NUCLEOTIDE SEQUENCE [LARGE SCALE GENOMIC DNA]</scope>
    <source>
        <strain evidence="12 13">12B1</strain>
    </source>
</reference>
<dbReference type="SUPFAM" id="SSF56112">
    <property type="entry name" value="Protein kinase-like (PK-like)"/>
    <property type="match status" value="1"/>
</dbReference>
<dbReference type="Pfam" id="PF00069">
    <property type="entry name" value="Pkinase"/>
    <property type="match status" value="1"/>
</dbReference>
<keyword evidence="1" id="KW-0808">Transferase</keyword>
<sequence length="350" mass="39170">MPIKKPAMGALDFSLERQHSFHLSETGSFSQDQFTFGRHGITQSPLSLGEVSNLRLEDVEMGRVLGRGNSSRVYMAKHLQTGKVLAMKVLQEEVEISRESRHQVVNEIKTVFNAKSDHLVAFYDAFLHEGCIYLALEYMDCGSLEGMISVASYTPARCMPEEVAAMVLFQVLQGLTYLHKERHAVHRDLKPANILINSAGFVKLSDFGISKSLDNTDAQAQTHCGTLAYMSPERIKGESYSFTSDVWSVGLIALEISCGSYPYPISHNYFDLVKNIVDGPLPTEGAEVQGFLAPDLLELVHASLNKDAYLRPDVLALMRHPFITRHQAQPCDLRLYIQELAEYSAQQQQR</sequence>
<evidence type="ECO:0000256" key="6">
    <source>
        <dbReference type="ARBA" id="ARBA00038999"/>
    </source>
</evidence>
<keyword evidence="13" id="KW-1185">Reference proteome</keyword>
<keyword evidence="3" id="KW-0418">Kinase</keyword>
<comment type="catalytic activity">
    <reaction evidence="8">
        <text>L-threonyl-[protein] + ATP = O-phospho-L-threonyl-[protein] + ADP + H(+)</text>
        <dbReference type="Rhea" id="RHEA:46608"/>
        <dbReference type="Rhea" id="RHEA-COMP:11060"/>
        <dbReference type="Rhea" id="RHEA-COMP:11605"/>
        <dbReference type="ChEBI" id="CHEBI:15378"/>
        <dbReference type="ChEBI" id="CHEBI:30013"/>
        <dbReference type="ChEBI" id="CHEBI:30616"/>
        <dbReference type="ChEBI" id="CHEBI:61977"/>
        <dbReference type="ChEBI" id="CHEBI:456216"/>
        <dbReference type="EC" id="2.7.12.2"/>
    </reaction>
</comment>
<accession>A0AB34IDQ5</accession>
<dbReference type="GO" id="GO:0004708">
    <property type="term" value="F:MAP kinase kinase activity"/>
    <property type="evidence" value="ECO:0007669"/>
    <property type="project" value="UniProtKB-EC"/>
</dbReference>
<dbReference type="EMBL" id="JBGBPQ010000028">
    <property type="protein sequence ID" value="KAL1496751.1"/>
    <property type="molecule type" value="Genomic_DNA"/>
</dbReference>
<dbReference type="Gene3D" id="3.30.200.20">
    <property type="entry name" value="Phosphorylase Kinase, domain 1"/>
    <property type="match status" value="1"/>
</dbReference>
<evidence type="ECO:0000259" key="11">
    <source>
        <dbReference type="PROSITE" id="PS50011"/>
    </source>
</evidence>
<dbReference type="PANTHER" id="PTHR48013">
    <property type="entry name" value="DUAL SPECIFICITY MITOGEN-ACTIVATED PROTEIN KINASE KINASE 5-RELATED"/>
    <property type="match status" value="1"/>
</dbReference>
<evidence type="ECO:0000256" key="8">
    <source>
        <dbReference type="ARBA" id="ARBA00049299"/>
    </source>
</evidence>
<proteinExistence type="inferred from homology"/>
<evidence type="ECO:0000256" key="10">
    <source>
        <dbReference type="PROSITE-ProRule" id="PRU10141"/>
    </source>
</evidence>
<dbReference type="SMART" id="SM00220">
    <property type="entry name" value="S_TKc"/>
    <property type="match status" value="1"/>
</dbReference>